<accession>Q9UX17</accession>
<organism evidence="2">
    <name type="scientific">Saccharolobus solfataricus</name>
    <name type="common">Sulfolobus solfataricus</name>
    <dbReference type="NCBI Taxonomy" id="2287"/>
    <lineage>
        <taxon>Archaea</taxon>
        <taxon>Thermoproteota</taxon>
        <taxon>Thermoprotei</taxon>
        <taxon>Sulfolobales</taxon>
        <taxon>Sulfolobaceae</taxon>
        <taxon>Saccharolobus</taxon>
    </lineage>
</organism>
<gene>
    <name evidence="2" type="primary">ORF-c08_026</name>
</gene>
<keyword evidence="1" id="KW-0472">Membrane</keyword>
<name>Q9UX17_SACSO</name>
<sequence length="123" mass="13783">MIFLNSSEGFIVPFVSTTILCPILLSSLASGNMFWSKGSPPVIVVVLIFLSSFAIISSILISVPISHEYFVSHHTHLKLHVASLMKFEGIPITSPSPWIEVKISITRYFICTTTFYQVKKFLF</sequence>
<feature type="transmembrane region" description="Helical" evidence="1">
    <location>
        <begin position="41"/>
        <end position="63"/>
    </location>
</feature>
<evidence type="ECO:0000256" key="1">
    <source>
        <dbReference type="SAM" id="Phobius"/>
    </source>
</evidence>
<keyword evidence="1" id="KW-0812">Transmembrane</keyword>
<proteinExistence type="predicted"/>
<feature type="transmembrane region" description="Helical" evidence="1">
    <location>
        <begin position="12"/>
        <end position="35"/>
    </location>
</feature>
<reference evidence="2" key="1">
    <citation type="journal article" date="2000" name="Genome">
        <title>Gene content and organization of a 281-kbp contig from the genome of the extremely thermophilic archaeon, Sulfolobus solfataricus P2.</title>
        <authorList>
            <person name="Charlebois R.L."/>
            <person name="Singh R.K."/>
            <person name="Chan-Weiher C.C.-Y."/>
            <person name="Allard G."/>
            <person name="Chow C."/>
            <person name="Confalonieri F."/>
            <person name="Curtis B."/>
            <person name="Duguet M."/>
            <person name="Erauso G."/>
            <person name="Faguy D."/>
            <person name="Gaasterland T."/>
            <person name="Garrett R.A."/>
            <person name="Gordon P."/>
            <person name="Jeffries A.C."/>
            <person name="Kozera C."/>
            <person name="Kushwaha N."/>
            <person name="Lafleur E."/>
            <person name="Medina N."/>
            <person name="Peng X."/>
            <person name="Penny S.L."/>
            <person name="She Q."/>
            <person name="St Jean A."/>
            <person name="van der Oost J."/>
            <person name="Young F."/>
            <person name="Zivanovic Y."/>
            <person name="Doolittle W.F."/>
            <person name="Ragan M.A."/>
            <person name="Sensen C.W."/>
        </authorList>
    </citation>
    <scope>NUCLEOTIDE SEQUENCE</scope>
    <source>
        <strain evidence="2">P2</strain>
    </source>
</reference>
<dbReference type="AlphaFoldDB" id="Q9UX17"/>
<dbReference type="EMBL" id="Y18930">
    <property type="protein sequence ID" value="CAB57677.1"/>
    <property type="molecule type" value="Genomic_DNA"/>
</dbReference>
<keyword evidence="1" id="KW-1133">Transmembrane helix</keyword>
<protein>
    <submittedName>
        <fullName evidence="2">Uncharacterized protein ORF-c08_026</fullName>
    </submittedName>
</protein>
<evidence type="ECO:0000313" key="2">
    <source>
        <dbReference type="EMBL" id="CAB57677.1"/>
    </source>
</evidence>